<reference evidence="3" key="1">
    <citation type="submission" date="2017-02" db="EMBL/GenBank/DDBJ databases">
        <authorList>
            <person name="Varghese N."/>
            <person name="Submissions S."/>
        </authorList>
    </citation>
    <scope>NUCLEOTIDE SEQUENCE [LARGE SCALE GENOMIC DNA]</scope>
    <source>
        <strain evidence="3">R11H</strain>
    </source>
</reference>
<gene>
    <name evidence="2" type="ORF">SAMN06295937_102342</name>
</gene>
<dbReference type="Gene3D" id="3.40.50.1010">
    <property type="entry name" value="5'-nuclease"/>
    <property type="match status" value="1"/>
</dbReference>
<dbReference type="Proteomes" id="UP000190044">
    <property type="component" value="Unassembled WGS sequence"/>
</dbReference>
<proteinExistence type="predicted"/>
<dbReference type="AlphaFoldDB" id="A0A1T5ENM1"/>
<organism evidence="2 3">
    <name type="scientific">Sphingopyxis flava</name>
    <dbReference type="NCBI Taxonomy" id="1507287"/>
    <lineage>
        <taxon>Bacteria</taxon>
        <taxon>Pseudomonadati</taxon>
        <taxon>Pseudomonadota</taxon>
        <taxon>Alphaproteobacteria</taxon>
        <taxon>Sphingomonadales</taxon>
        <taxon>Sphingomonadaceae</taxon>
        <taxon>Sphingopyxis</taxon>
    </lineage>
</organism>
<evidence type="ECO:0000313" key="2">
    <source>
        <dbReference type="EMBL" id="SKB85270.1"/>
    </source>
</evidence>
<dbReference type="RefSeq" id="WP_079639598.1">
    <property type="nucleotide sequence ID" value="NZ_FUYP01000023.1"/>
</dbReference>
<dbReference type="CDD" id="cd09854">
    <property type="entry name" value="PIN_VapC-like"/>
    <property type="match status" value="1"/>
</dbReference>
<dbReference type="InterPro" id="IPR029060">
    <property type="entry name" value="PIN-like_dom_sf"/>
</dbReference>
<dbReference type="OrthoDB" id="5458135at2"/>
<protein>
    <submittedName>
        <fullName evidence="2">PIN domain-containing protein</fullName>
    </submittedName>
</protein>
<feature type="domain" description="PIN" evidence="1">
    <location>
        <begin position="37"/>
        <end position="141"/>
    </location>
</feature>
<name>A0A1T5ENM1_9SPHN</name>
<dbReference type="Pfam" id="PF01850">
    <property type="entry name" value="PIN"/>
    <property type="match status" value="1"/>
</dbReference>
<evidence type="ECO:0000259" key="1">
    <source>
        <dbReference type="Pfam" id="PF01850"/>
    </source>
</evidence>
<dbReference type="SUPFAM" id="SSF88723">
    <property type="entry name" value="PIN domain-like"/>
    <property type="match status" value="1"/>
</dbReference>
<sequence>MIAAIDASVLLLMFDPEISAPLGQDGQQVDRCKERVDYLVERMSKSGGRLLIPTPVLSELLVGAGAAGPEWLARLRNKRAVQIVAFDELAAVECAALARERAARGSTSPRAKAKFDEQIVAIARFHGATEIYSDDSDIRKLVSSDIAVIGIAELPLPPEAAQGDLELRMPGGDAPA</sequence>
<accession>A0A1T5ENM1</accession>
<evidence type="ECO:0000313" key="3">
    <source>
        <dbReference type="Proteomes" id="UP000190044"/>
    </source>
</evidence>
<dbReference type="EMBL" id="FUYP01000023">
    <property type="protein sequence ID" value="SKB85270.1"/>
    <property type="molecule type" value="Genomic_DNA"/>
</dbReference>
<dbReference type="InterPro" id="IPR002716">
    <property type="entry name" value="PIN_dom"/>
</dbReference>
<keyword evidence="3" id="KW-1185">Reference proteome</keyword>